<evidence type="ECO:0000256" key="2">
    <source>
        <dbReference type="ARBA" id="ARBA00005983"/>
    </source>
</evidence>
<dbReference type="InterPro" id="IPR001206">
    <property type="entry name" value="Diacylglycerol_kinase_cat_dom"/>
</dbReference>
<dbReference type="InterPro" id="IPR016064">
    <property type="entry name" value="NAD/diacylglycerol_kinase_sf"/>
</dbReference>
<keyword evidence="5" id="KW-1185">Reference proteome</keyword>
<dbReference type="Proteomes" id="UP001220064">
    <property type="component" value="Chromosome"/>
</dbReference>
<accession>A0ABY7U8X3</accession>
<organism evidence="4 5">
    <name type="scientific">Corynebacterium massiliense DSM 45435</name>
    <dbReference type="NCBI Taxonomy" id="1121364"/>
    <lineage>
        <taxon>Bacteria</taxon>
        <taxon>Bacillati</taxon>
        <taxon>Actinomycetota</taxon>
        <taxon>Actinomycetes</taxon>
        <taxon>Mycobacteriales</taxon>
        <taxon>Corynebacteriaceae</taxon>
        <taxon>Corynebacterium</taxon>
    </lineage>
</organism>
<protein>
    <submittedName>
        <fullName evidence="4">Diacylglycerol kinase</fullName>
        <ecNumber evidence="4">2.7.1.107</ecNumber>
    </submittedName>
</protein>
<evidence type="ECO:0000259" key="3">
    <source>
        <dbReference type="PROSITE" id="PS50146"/>
    </source>
</evidence>
<sequence length="338" mass="36507">MHVLLICNPNSTSQDAALYRRILPPLRAVDGLTMEARFTQRPGHAKDMVRGLTREDFDAIIAVGGDGTVNEIINGMLGPAPRDAGERVDAAATAPTAAAALPTLGVIPAGSANVFVRALGFSARPEKAAHELAAVLQRAATRRIYLGAWDGQWFAVNAGFGLDANVLAKMEKVRERGFAATPWRYLAVAGRAWAKARWRPPQIDVRATARSGETLRLDGVPVLLASNTNPWTFFGSLPMVTNPRNSFCQGLGLFAMTRINGFTGIVGMLHLIGADSSGWLRRFVRAATVEFDDAAQVELVCPRPHRFQADGEYEGKRTRVTLTSVPDAIEVFAPSDDC</sequence>
<dbReference type="EC" id="2.7.1.107" evidence="4"/>
<reference evidence="4 5" key="1">
    <citation type="submission" date="2020-10" db="EMBL/GenBank/DDBJ databases">
        <title>Complete genome sequence of Corynebacterium massiliense DSM 45435, type strain of Corynebacterium massiliense.</title>
        <authorList>
            <person name="Busche T."/>
            <person name="Kalinowski J."/>
            <person name="Ruckert C."/>
        </authorList>
    </citation>
    <scope>NUCLEOTIDE SEQUENCE [LARGE SCALE GENOMIC DNA]</scope>
    <source>
        <strain evidence="4 5">DSM 45435</strain>
    </source>
</reference>
<dbReference type="SMART" id="SM00046">
    <property type="entry name" value="DAGKc"/>
    <property type="match status" value="1"/>
</dbReference>
<dbReference type="SUPFAM" id="SSF111331">
    <property type="entry name" value="NAD kinase/diacylglycerol kinase-like"/>
    <property type="match status" value="1"/>
</dbReference>
<dbReference type="Gene3D" id="3.40.50.10330">
    <property type="entry name" value="Probable inorganic polyphosphate/atp-NAD kinase, domain 1"/>
    <property type="match status" value="1"/>
</dbReference>
<dbReference type="PANTHER" id="PTHR12358:SF54">
    <property type="entry name" value="SPHINGOSINE KINASE RELATED PROTEIN"/>
    <property type="match status" value="1"/>
</dbReference>
<proteinExistence type="inferred from homology"/>
<comment type="similarity">
    <text evidence="2">Belongs to the diacylglycerol/lipid kinase family.</text>
</comment>
<dbReference type="EMBL" id="CP063189">
    <property type="protein sequence ID" value="WCZ33142.1"/>
    <property type="molecule type" value="Genomic_DNA"/>
</dbReference>
<evidence type="ECO:0000256" key="1">
    <source>
        <dbReference type="ARBA" id="ARBA00001946"/>
    </source>
</evidence>
<dbReference type="InterPro" id="IPR050187">
    <property type="entry name" value="Lipid_Phosphate_FormReg"/>
</dbReference>
<dbReference type="InterPro" id="IPR017438">
    <property type="entry name" value="ATP-NAD_kinase_N"/>
</dbReference>
<dbReference type="GO" id="GO:0004143">
    <property type="term" value="F:ATP-dependent diacylglycerol kinase activity"/>
    <property type="evidence" value="ECO:0007669"/>
    <property type="project" value="UniProtKB-EC"/>
</dbReference>
<name>A0ABY7U8X3_9CORY</name>
<dbReference type="PROSITE" id="PS50146">
    <property type="entry name" value="DAGK"/>
    <property type="match status" value="1"/>
</dbReference>
<dbReference type="Pfam" id="PF00781">
    <property type="entry name" value="DAGK_cat"/>
    <property type="match status" value="1"/>
</dbReference>
<comment type="cofactor">
    <cofactor evidence="1">
        <name>Mg(2+)</name>
        <dbReference type="ChEBI" id="CHEBI:18420"/>
    </cofactor>
</comment>
<keyword evidence="4" id="KW-0808">Transferase</keyword>
<feature type="domain" description="DAGKc" evidence="3">
    <location>
        <begin position="1"/>
        <end position="153"/>
    </location>
</feature>
<dbReference type="RefSeq" id="WP_022863047.1">
    <property type="nucleotide sequence ID" value="NZ_ATVG01000006.1"/>
</dbReference>
<dbReference type="PANTHER" id="PTHR12358">
    <property type="entry name" value="SPHINGOSINE KINASE"/>
    <property type="match status" value="1"/>
</dbReference>
<gene>
    <name evidence="4" type="primary">dagK</name>
    <name evidence="4" type="ORF">CMASS_08635</name>
</gene>
<keyword evidence="4" id="KW-0418">Kinase</keyword>
<evidence type="ECO:0000313" key="4">
    <source>
        <dbReference type="EMBL" id="WCZ33142.1"/>
    </source>
</evidence>
<evidence type="ECO:0000313" key="5">
    <source>
        <dbReference type="Proteomes" id="UP001220064"/>
    </source>
</evidence>
<dbReference type="Gene3D" id="2.60.200.40">
    <property type="match status" value="1"/>
</dbReference>